<evidence type="ECO:0000256" key="1">
    <source>
        <dbReference type="SAM" id="Phobius"/>
    </source>
</evidence>
<feature type="domain" description="Glycerophosphoryl diester phosphodiesterase membrane" evidence="2">
    <location>
        <begin position="8"/>
        <end position="285"/>
    </location>
</feature>
<feature type="transmembrane region" description="Helical" evidence="1">
    <location>
        <begin position="26"/>
        <end position="50"/>
    </location>
</feature>
<dbReference type="KEGG" id="vie:OL234_06635"/>
<proteinExistence type="predicted"/>
<name>A0AAF0I6A7_9ENTE</name>
<protein>
    <submittedName>
        <fullName evidence="3">Glycerophosphoryl diester phosphodiesterase membrane domain-containing protein</fullName>
    </submittedName>
</protein>
<accession>A0AAF0I6A7</accession>
<feature type="transmembrane region" description="Helical" evidence="1">
    <location>
        <begin position="121"/>
        <end position="143"/>
    </location>
</feature>
<feature type="transmembrane region" description="Helical" evidence="1">
    <location>
        <begin position="70"/>
        <end position="95"/>
    </location>
</feature>
<keyword evidence="1" id="KW-0472">Membrane</keyword>
<dbReference type="InterPro" id="IPR018476">
    <property type="entry name" value="GlyceroP-diester-Pdiesterase_M"/>
</dbReference>
<dbReference type="EMBL" id="CP110232">
    <property type="protein sequence ID" value="WEG72659.1"/>
    <property type="molecule type" value="Genomic_DNA"/>
</dbReference>
<evidence type="ECO:0000313" key="4">
    <source>
        <dbReference type="Proteomes" id="UP001179647"/>
    </source>
</evidence>
<evidence type="ECO:0000313" key="3">
    <source>
        <dbReference type="EMBL" id="WEG72659.1"/>
    </source>
</evidence>
<dbReference type="AlphaFoldDB" id="A0AAF0I6A7"/>
<dbReference type="Proteomes" id="UP001179647">
    <property type="component" value="Chromosome"/>
</dbReference>
<organism evidence="3 4">
    <name type="scientific">Vagococcus intermedius</name>
    <dbReference type="NCBI Taxonomy" id="2991418"/>
    <lineage>
        <taxon>Bacteria</taxon>
        <taxon>Bacillati</taxon>
        <taxon>Bacillota</taxon>
        <taxon>Bacilli</taxon>
        <taxon>Lactobacillales</taxon>
        <taxon>Enterococcaceae</taxon>
        <taxon>Vagococcus</taxon>
    </lineage>
</organism>
<gene>
    <name evidence="3" type="ORF">OL234_06635</name>
</gene>
<dbReference type="Pfam" id="PF10110">
    <property type="entry name" value="GPDPase_memb"/>
    <property type="match status" value="1"/>
</dbReference>
<feature type="transmembrane region" description="Helical" evidence="1">
    <location>
        <begin position="218"/>
        <end position="244"/>
    </location>
</feature>
<keyword evidence="1" id="KW-0812">Transmembrane</keyword>
<evidence type="ECO:0000259" key="2">
    <source>
        <dbReference type="Pfam" id="PF10110"/>
    </source>
</evidence>
<feature type="transmembrane region" description="Helical" evidence="1">
    <location>
        <begin position="163"/>
        <end position="182"/>
    </location>
</feature>
<dbReference type="RefSeq" id="WP_275468461.1">
    <property type="nucleotide sequence ID" value="NZ_CP110232.1"/>
</dbReference>
<keyword evidence="1" id="KW-1133">Transmembrane helix</keyword>
<reference evidence="3" key="1">
    <citation type="submission" date="2022-10" db="EMBL/GenBank/DDBJ databases">
        <title>Vagococcus sp. isolated from poultry meat.</title>
        <authorList>
            <person name="Johansson P."/>
            <person name="Bjorkroth J."/>
        </authorList>
    </citation>
    <scope>NUCLEOTIDE SEQUENCE</scope>
    <source>
        <strain evidence="3">STAA11</strain>
    </source>
</reference>
<keyword evidence="4" id="KW-1185">Reference proteome</keyword>
<feature type="transmembrane region" description="Helical" evidence="1">
    <location>
        <begin position="256"/>
        <end position="279"/>
    </location>
</feature>
<sequence length="317" mass="36287">MNKIWIKITNSIKRVRFYWQDYFKSMLFLQGLKTIIILPILSGIFILMLQRAKIVGLTDETIMTLLHTPSALILGLLWLLIFTYAIFYELGYYFLMADSHLKGYKANYKENFKKLNKKIKYFFSSHLVLFLGYFLLILPLVSLGFQSDLLETIKIPDFIVDELSMTLVGSILISLAGIFILYLSFRLLYVIYFFVITPSQTILSAIKESWEFSKGRLWRNVCIIGTLILLIGATLAGTIFMMTLPLMLTDFIMPKLSPIVAGIVITGIQLVLFFVGGLLQPLLANGVVETTREEITPFSVPLKKISNLFMKQLRKKS</sequence>